<dbReference type="Gene3D" id="3.20.20.60">
    <property type="entry name" value="Phosphoenolpyruvate-binding domains"/>
    <property type="match status" value="1"/>
</dbReference>
<evidence type="ECO:0000313" key="2">
    <source>
        <dbReference type="EMBL" id="KIW00366.1"/>
    </source>
</evidence>
<dbReference type="OrthoDB" id="1923844at2759"/>
<dbReference type="PROSITE" id="PS00161">
    <property type="entry name" value="ISOCITRATE_LYASE"/>
    <property type="match status" value="1"/>
</dbReference>
<dbReference type="EMBL" id="KN847564">
    <property type="protein sequence ID" value="KIW00366.1"/>
    <property type="molecule type" value="Genomic_DNA"/>
</dbReference>
<sequence length="313" mass="32870">MDEQAPKTPARRLRELLSKEDHILVCPGVYDGLTARIALNEGFECLYMTGAGTAASRLGMPDLGLITMNDISENAAMIASLNRTVPLIADADTGYGGPVMVARTVKAYIRGGVAGLHLEDQVLSKRCGHLLGKEIVDEDVFLARIRAAVMARDEMKATMGEAGDIVIIARTDALQSNGFDDALHRLQQAVKCGADVAFLEGLTSVEQCRAVCERLAPTPVLLNMVSGGVTPNMTAMEAKVAGFKIIIFPGLMLGAAFAGCAAAAKQLKHTGAVPLAEGQRDGGGPKALFTAVGLVECMEFDKKAGGHAYANGV</sequence>
<dbReference type="Proteomes" id="UP000053259">
    <property type="component" value="Unassembled WGS sequence"/>
</dbReference>
<dbReference type="Pfam" id="PF13714">
    <property type="entry name" value="PEP_mutase"/>
    <property type="match status" value="1"/>
</dbReference>
<dbReference type="RefSeq" id="XP_016210235.1">
    <property type="nucleotide sequence ID" value="XM_016361929.1"/>
</dbReference>
<comment type="catalytic activity">
    <reaction evidence="1">
        <text>(2S,3R)-3-hydroxybutane-1,2,3-tricarboxylate = pyruvate + succinate</text>
        <dbReference type="Rhea" id="RHEA:16809"/>
        <dbReference type="ChEBI" id="CHEBI:15361"/>
        <dbReference type="ChEBI" id="CHEBI:30031"/>
        <dbReference type="ChEBI" id="CHEBI:57429"/>
        <dbReference type="EC" id="4.1.3.30"/>
    </reaction>
</comment>
<dbReference type="STRING" id="253628.A0A0D1XDS1"/>
<dbReference type="CDD" id="cd00377">
    <property type="entry name" value="ICL_PEPM"/>
    <property type="match status" value="1"/>
</dbReference>
<name>A0A0D1XDS1_9PEZI</name>
<accession>A0A0D1XDS1</accession>
<dbReference type="InterPro" id="IPR015813">
    <property type="entry name" value="Pyrv/PenolPyrv_kinase-like_dom"/>
</dbReference>
<dbReference type="SUPFAM" id="SSF51621">
    <property type="entry name" value="Phosphoenolpyruvate/pyruvate domain"/>
    <property type="match status" value="1"/>
</dbReference>
<dbReference type="InterPro" id="IPR040442">
    <property type="entry name" value="Pyrv_kinase-like_dom_sf"/>
</dbReference>
<dbReference type="InterPro" id="IPR018523">
    <property type="entry name" value="Isocitrate_lyase_ph_CS"/>
</dbReference>
<proteinExistence type="predicted"/>
<organism evidence="2 3">
    <name type="scientific">Verruconis gallopava</name>
    <dbReference type="NCBI Taxonomy" id="253628"/>
    <lineage>
        <taxon>Eukaryota</taxon>
        <taxon>Fungi</taxon>
        <taxon>Dikarya</taxon>
        <taxon>Ascomycota</taxon>
        <taxon>Pezizomycotina</taxon>
        <taxon>Dothideomycetes</taxon>
        <taxon>Pleosporomycetidae</taxon>
        <taxon>Venturiales</taxon>
        <taxon>Sympoventuriaceae</taxon>
        <taxon>Verruconis</taxon>
    </lineage>
</organism>
<protein>
    <submittedName>
        <fullName evidence="2">Uncharacterized protein</fullName>
    </submittedName>
</protein>
<gene>
    <name evidence="2" type="ORF">PV09_08078</name>
</gene>
<dbReference type="GeneID" id="27316051"/>
<evidence type="ECO:0000256" key="1">
    <source>
        <dbReference type="ARBA" id="ARBA00001050"/>
    </source>
</evidence>
<dbReference type="VEuPathDB" id="FungiDB:PV09_08078"/>
<keyword evidence="3" id="KW-1185">Reference proteome</keyword>
<dbReference type="HOGENOM" id="CLU_027389_3_0_1"/>
<dbReference type="InParanoid" id="A0A0D1XDS1"/>
<reference evidence="2 3" key="1">
    <citation type="submission" date="2015-01" db="EMBL/GenBank/DDBJ databases">
        <title>The Genome Sequence of Ochroconis gallopava CBS43764.</title>
        <authorList>
            <consortium name="The Broad Institute Genomics Platform"/>
            <person name="Cuomo C."/>
            <person name="de Hoog S."/>
            <person name="Gorbushina A."/>
            <person name="Stielow B."/>
            <person name="Teixiera M."/>
            <person name="Abouelleil A."/>
            <person name="Chapman S.B."/>
            <person name="Priest M."/>
            <person name="Young S.K."/>
            <person name="Wortman J."/>
            <person name="Nusbaum C."/>
            <person name="Birren B."/>
        </authorList>
    </citation>
    <scope>NUCLEOTIDE SEQUENCE [LARGE SCALE GENOMIC DNA]</scope>
    <source>
        <strain evidence="2 3">CBS 43764</strain>
    </source>
</reference>
<dbReference type="GO" id="GO:0046421">
    <property type="term" value="F:methylisocitrate lyase activity"/>
    <property type="evidence" value="ECO:0007669"/>
    <property type="project" value="UniProtKB-EC"/>
</dbReference>
<dbReference type="InterPro" id="IPR039556">
    <property type="entry name" value="ICL/PEPM"/>
</dbReference>
<dbReference type="PANTHER" id="PTHR42905">
    <property type="entry name" value="PHOSPHOENOLPYRUVATE CARBOXYLASE"/>
    <property type="match status" value="1"/>
</dbReference>
<dbReference type="PANTHER" id="PTHR42905:SF2">
    <property type="entry name" value="PHOSPHOENOLPYRUVATE CARBOXYLASE FAMILY PROTEIN"/>
    <property type="match status" value="1"/>
</dbReference>
<evidence type="ECO:0000313" key="3">
    <source>
        <dbReference type="Proteomes" id="UP000053259"/>
    </source>
</evidence>
<dbReference type="AlphaFoldDB" id="A0A0D1XDS1"/>